<sequence>MRYLQEHAPQVRVLQGKLQISIDPAALQGLITGSAAGQGLNIERLDNQGDGGLQVSLQPTDFARLLRWLISLEEQGVRVEEAGLERAEKGLVSTRLLLRNS</sequence>
<evidence type="ECO:0000256" key="4">
    <source>
        <dbReference type="ARBA" id="ARBA00022475"/>
    </source>
</evidence>
<organism evidence="10 11">
    <name type="scientific">Aquipseudomonas guryensis</name>
    <dbReference type="NCBI Taxonomy" id="2759165"/>
    <lineage>
        <taxon>Bacteria</taxon>
        <taxon>Pseudomonadati</taxon>
        <taxon>Pseudomonadota</taxon>
        <taxon>Gammaproteobacteria</taxon>
        <taxon>Pseudomonadales</taxon>
        <taxon>Pseudomonadaceae</taxon>
        <taxon>Aquipseudomonas</taxon>
    </lineage>
</organism>
<evidence type="ECO:0000256" key="3">
    <source>
        <dbReference type="ARBA" id="ARBA00022448"/>
    </source>
</evidence>
<protein>
    <submittedName>
        <fullName evidence="10">Type II secretion system protein M</fullName>
    </submittedName>
</protein>
<comment type="subcellular location">
    <subcellularLocation>
        <location evidence="1">Cell inner membrane</location>
        <topology evidence="1">Single-pass membrane protein</topology>
    </subcellularLocation>
</comment>
<evidence type="ECO:0000256" key="7">
    <source>
        <dbReference type="ARBA" id="ARBA00022927"/>
    </source>
</evidence>
<dbReference type="AlphaFoldDB" id="A0A7W4H4L7"/>
<evidence type="ECO:0000256" key="5">
    <source>
        <dbReference type="ARBA" id="ARBA00022519"/>
    </source>
</evidence>
<keyword evidence="5" id="KW-0997">Cell inner membrane</keyword>
<reference evidence="10 11" key="1">
    <citation type="submission" date="2020-08" db="EMBL/GenBank/DDBJ databases">
        <authorList>
            <person name="Kim C.M."/>
        </authorList>
    </citation>
    <scope>NUCLEOTIDE SEQUENCE [LARGE SCALE GENOMIC DNA]</scope>
    <source>
        <strain evidence="10 11">SR9</strain>
    </source>
</reference>
<dbReference type="SUPFAM" id="SSF103054">
    <property type="entry name" value="General secretion pathway protein M, EpsM"/>
    <property type="match status" value="1"/>
</dbReference>
<dbReference type="InterPro" id="IPR007690">
    <property type="entry name" value="T2SS_GspM"/>
</dbReference>
<keyword evidence="7" id="KW-0653">Protein transport</keyword>
<dbReference type="Gene3D" id="3.30.1360.100">
    <property type="entry name" value="General secretion pathway protein M, EpsM"/>
    <property type="match status" value="1"/>
</dbReference>
<dbReference type="InterPro" id="IPR023229">
    <property type="entry name" value="T2SS_M_periplasmic_sf"/>
</dbReference>
<evidence type="ECO:0000256" key="8">
    <source>
        <dbReference type="ARBA" id="ARBA00022989"/>
    </source>
</evidence>
<proteinExistence type="inferred from homology"/>
<gene>
    <name evidence="10" type="ORF">H3H45_16445</name>
</gene>
<comment type="similarity">
    <text evidence="2">Belongs to the GSP M family.</text>
</comment>
<evidence type="ECO:0000256" key="9">
    <source>
        <dbReference type="ARBA" id="ARBA00023136"/>
    </source>
</evidence>
<evidence type="ECO:0000256" key="2">
    <source>
        <dbReference type="ARBA" id="ARBA00010637"/>
    </source>
</evidence>
<evidence type="ECO:0000256" key="1">
    <source>
        <dbReference type="ARBA" id="ARBA00004377"/>
    </source>
</evidence>
<accession>A0A7W4H4L7</accession>
<keyword evidence="6" id="KW-0812">Transmembrane</keyword>
<dbReference type="GO" id="GO:0015627">
    <property type="term" value="C:type II protein secretion system complex"/>
    <property type="evidence" value="ECO:0007669"/>
    <property type="project" value="InterPro"/>
</dbReference>
<dbReference type="GO" id="GO:0015628">
    <property type="term" value="P:protein secretion by the type II secretion system"/>
    <property type="evidence" value="ECO:0007669"/>
    <property type="project" value="InterPro"/>
</dbReference>
<dbReference type="GO" id="GO:0005886">
    <property type="term" value="C:plasma membrane"/>
    <property type="evidence" value="ECO:0007669"/>
    <property type="project" value="UniProtKB-SubCell"/>
</dbReference>
<comment type="caution">
    <text evidence="10">The sequence shown here is derived from an EMBL/GenBank/DDBJ whole genome shotgun (WGS) entry which is preliminary data.</text>
</comment>
<dbReference type="Proteomes" id="UP000581189">
    <property type="component" value="Unassembled WGS sequence"/>
</dbReference>
<keyword evidence="4" id="KW-1003">Cell membrane</keyword>
<evidence type="ECO:0000313" key="10">
    <source>
        <dbReference type="EMBL" id="MBB1520838.1"/>
    </source>
</evidence>
<dbReference type="Pfam" id="PF04612">
    <property type="entry name" value="T2SSM"/>
    <property type="match status" value="1"/>
</dbReference>
<evidence type="ECO:0000256" key="6">
    <source>
        <dbReference type="ARBA" id="ARBA00022692"/>
    </source>
</evidence>
<name>A0A7W4H4L7_9GAMM</name>
<keyword evidence="11" id="KW-1185">Reference proteome</keyword>
<keyword evidence="3" id="KW-0813">Transport</keyword>
<keyword evidence="8" id="KW-1133">Transmembrane helix</keyword>
<dbReference type="EMBL" id="JACJFN010000004">
    <property type="protein sequence ID" value="MBB1520838.1"/>
    <property type="molecule type" value="Genomic_DNA"/>
</dbReference>
<keyword evidence="9" id="KW-0472">Membrane</keyword>
<evidence type="ECO:0000313" key="11">
    <source>
        <dbReference type="Proteomes" id="UP000581189"/>
    </source>
</evidence>